<dbReference type="InterPro" id="IPR036249">
    <property type="entry name" value="Thioredoxin-like_sf"/>
</dbReference>
<sequence>MSDFYLLSKPNCGLCQQALLQVHQQPLEQPVTLAMVDISDDPALLEEYANLVPVLIRAKDDAELRWPFQQLMEFLSQ</sequence>
<comment type="caution">
    <text evidence="1">The sequence shown here is derived from an EMBL/GenBank/DDBJ whole genome shotgun (WGS) entry which is preliminary data.</text>
</comment>
<protein>
    <submittedName>
        <fullName evidence="1">Thioredoxin related protein</fullName>
    </submittedName>
</protein>
<dbReference type="AlphaFoldDB" id="K2KWZ5"/>
<evidence type="ECO:0000313" key="1">
    <source>
        <dbReference type="EMBL" id="EKE87024.1"/>
    </source>
</evidence>
<dbReference type="OrthoDB" id="8537427at2"/>
<dbReference type="SUPFAM" id="SSF52833">
    <property type="entry name" value="Thioredoxin-like"/>
    <property type="match status" value="1"/>
</dbReference>
<dbReference type="eggNOG" id="COG0695">
    <property type="taxonomic scope" value="Bacteria"/>
</dbReference>
<name>K2KWZ5_9GAMM</name>
<gene>
    <name evidence="1" type="ORF">A10D4_02242</name>
</gene>
<reference evidence="1 2" key="1">
    <citation type="journal article" date="2012" name="J. Bacteriol.">
        <title>Genome Sequence of Idiomarina xiamenensis Type Strain 10-D-4.</title>
        <authorList>
            <person name="Lai Q."/>
            <person name="Wang L."/>
            <person name="Wang W."/>
            <person name="Shao Z."/>
        </authorList>
    </citation>
    <scope>NUCLEOTIDE SEQUENCE [LARGE SCALE GENOMIC DNA]</scope>
    <source>
        <strain evidence="1 2">10-D-4</strain>
    </source>
</reference>
<dbReference type="STRING" id="740709.A10D4_02242"/>
<accession>K2KWZ5</accession>
<dbReference type="RefSeq" id="WP_008487463.1">
    <property type="nucleotide sequence ID" value="NZ_AMRG01000002.1"/>
</dbReference>
<dbReference type="EMBL" id="AMRG01000002">
    <property type="protein sequence ID" value="EKE87024.1"/>
    <property type="molecule type" value="Genomic_DNA"/>
</dbReference>
<dbReference type="Pfam" id="PF05768">
    <property type="entry name" value="Glrx-like"/>
    <property type="match status" value="1"/>
</dbReference>
<dbReference type="Proteomes" id="UP000014115">
    <property type="component" value="Unassembled WGS sequence"/>
</dbReference>
<proteinExistence type="predicted"/>
<dbReference type="InterPro" id="IPR008554">
    <property type="entry name" value="Glutaredoxin-like"/>
</dbReference>
<dbReference type="PATRIC" id="fig|740709.3.peg.451"/>
<dbReference type="Gene3D" id="3.40.30.10">
    <property type="entry name" value="Glutaredoxin"/>
    <property type="match status" value="1"/>
</dbReference>
<organism evidence="1 2">
    <name type="scientific">Idiomarina xiamenensis 10-D-4</name>
    <dbReference type="NCBI Taxonomy" id="740709"/>
    <lineage>
        <taxon>Bacteria</taxon>
        <taxon>Pseudomonadati</taxon>
        <taxon>Pseudomonadota</taxon>
        <taxon>Gammaproteobacteria</taxon>
        <taxon>Alteromonadales</taxon>
        <taxon>Idiomarinaceae</taxon>
        <taxon>Idiomarina</taxon>
    </lineage>
</organism>
<keyword evidence="2" id="KW-1185">Reference proteome</keyword>
<evidence type="ECO:0000313" key="2">
    <source>
        <dbReference type="Proteomes" id="UP000014115"/>
    </source>
</evidence>